<dbReference type="InterPro" id="IPR036206">
    <property type="entry name" value="ThiamineP_synth_sf"/>
</dbReference>
<dbReference type="InterPro" id="IPR022998">
    <property type="entry name" value="ThiamineP_synth_TenI"/>
</dbReference>
<dbReference type="AlphaFoldDB" id="A0A8A4DXT9"/>
<feature type="domain" description="Thiamine phosphate synthase/TenI" evidence="3">
    <location>
        <begin position="24"/>
        <end position="203"/>
    </location>
</feature>
<dbReference type="Gene3D" id="3.20.20.70">
    <property type="entry name" value="Aldolase class I"/>
    <property type="match status" value="1"/>
</dbReference>
<evidence type="ECO:0000256" key="1">
    <source>
        <dbReference type="ARBA" id="ARBA00004948"/>
    </source>
</evidence>
<dbReference type="GO" id="GO:0005737">
    <property type="term" value="C:cytoplasm"/>
    <property type="evidence" value="ECO:0007669"/>
    <property type="project" value="TreeGrafter"/>
</dbReference>
<dbReference type="PANTHER" id="PTHR20857">
    <property type="entry name" value="THIAMINE-PHOSPHATE PYROPHOSPHORYLASE"/>
    <property type="match status" value="1"/>
</dbReference>
<accession>A0A8A4DXT9</accession>
<evidence type="ECO:0000313" key="4">
    <source>
        <dbReference type="EMBL" id="QTB61685.1"/>
    </source>
</evidence>
<name>A0A8A4DXT9_BURPE</name>
<dbReference type="CDD" id="cd00564">
    <property type="entry name" value="TMP_TenI"/>
    <property type="match status" value="1"/>
</dbReference>
<protein>
    <submittedName>
        <fullName evidence="4">Thiamine phosphate synthase</fullName>
    </submittedName>
</protein>
<organism evidence="4">
    <name type="scientific">Burkholderia pseudomallei</name>
    <name type="common">Pseudomonas pseudomallei</name>
    <dbReference type="NCBI Taxonomy" id="28450"/>
    <lineage>
        <taxon>Bacteria</taxon>
        <taxon>Pseudomonadati</taxon>
        <taxon>Pseudomonadota</taxon>
        <taxon>Betaproteobacteria</taxon>
        <taxon>Burkholderiales</taxon>
        <taxon>Burkholderiaceae</taxon>
        <taxon>Burkholderia</taxon>
        <taxon>pseudomallei group</taxon>
    </lineage>
</organism>
<dbReference type="EMBL" id="CP071754">
    <property type="protein sequence ID" value="QTB61685.1"/>
    <property type="molecule type" value="Genomic_DNA"/>
</dbReference>
<dbReference type="PANTHER" id="PTHR20857:SF15">
    <property type="entry name" value="THIAMINE-PHOSPHATE SYNTHASE"/>
    <property type="match status" value="1"/>
</dbReference>
<dbReference type="InterPro" id="IPR013785">
    <property type="entry name" value="Aldolase_TIM"/>
</dbReference>
<evidence type="ECO:0000259" key="3">
    <source>
        <dbReference type="Pfam" id="PF02581"/>
    </source>
</evidence>
<dbReference type="RefSeq" id="WP_004543556.1">
    <property type="nucleotide sequence ID" value="NZ_AP028072.1"/>
</dbReference>
<dbReference type="Pfam" id="PF02581">
    <property type="entry name" value="TMP-TENI"/>
    <property type="match status" value="1"/>
</dbReference>
<sequence>MIESIIHRHLKIIVNKSANLPSEYLITPEPPGDEALSDYLATLERTLKAGISLVQLRAKAVTAPYYARLTEYALACCRRYNAQLLVNAAPEVALGLHTDGVHLTSTRLMTCSTRPLPAGLLVSAACHDEDQVRHADSIGVDLITISPVMPTATHTTAEPLGWPRFRELATLTSVPVYALGGMSVDSLAEARNAGAYGIAAIRAFWGSNVDRS</sequence>
<comment type="pathway">
    <text evidence="1">Cofactor biosynthesis; thiamine diphosphate biosynthesis.</text>
</comment>
<dbReference type="GO" id="GO:0004789">
    <property type="term" value="F:thiamine-phosphate diphosphorylase activity"/>
    <property type="evidence" value="ECO:0007669"/>
    <property type="project" value="TreeGrafter"/>
</dbReference>
<reference evidence="4" key="1">
    <citation type="submission" date="2021-03" db="EMBL/GenBank/DDBJ databases">
        <title>Complete genome of Burkholderia pseudomallei_VBP364.</title>
        <authorList>
            <person name="Balaji V."/>
            <person name="Yamuna B."/>
            <person name="Monisha P."/>
        </authorList>
    </citation>
    <scope>NUCLEOTIDE SEQUENCE</scope>
    <source>
        <strain evidence="4">VBP364</strain>
    </source>
</reference>
<keyword evidence="2" id="KW-0784">Thiamine biosynthesis</keyword>
<dbReference type="GeneID" id="93063363"/>
<evidence type="ECO:0000256" key="2">
    <source>
        <dbReference type="ARBA" id="ARBA00022977"/>
    </source>
</evidence>
<gene>
    <name evidence="4" type="ORF">J3D99_28150</name>
</gene>
<dbReference type="GO" id="GO:0009228">
    <property type="term" value="P:thiamine biosynthetic process"/>
    <property type="evidence" value="ECO:0007669"/>
    <property type="project" value="UniProtKB-KW"/>
</dbReference>
<proteinExistence type="predicted"/>
<dbReference type="SUPFAM" id="SSF51391">
    <property type="entry name" value="Thiamin phosphate synthase"/>
    <property type="match status" value="1"/>
</dbReference>